<evidence type="ECO:0000256" key="2">
    <source>
        <dbReference type="SAM" id="Phobius"/>
    </source>
</evidence>
<evidence type="ECO:0000256" key="1">
    <source>
        <dbReference type="SAM" id="MobiDB-lite"/>
    </source>
</evidence>
<evidence type="ECO:0000313" key="3">
    <source>
        <dbReference type="EMBL" id="TGO04748.1"/>
    </source>
</evidence>
<feature type="compositionally biased region" description="Basic and acidic residues" evidence="1">
    <location>
        <begin position="1"/>
        <end position="12"/>
    </location>
</feature>
<dbReference type="Proteomes" id="UP000297318">
    <property type="component" value="Unassembled WGS sequence"/>
</dbReference>
<dbReference type="InterPro" id="IPR029000">
    <property type="entry name" value="Cyclophilin-like_dom_sf"/>
</dbReference>
<protein>
    <submittedName>
        <fullName evidence="3">Uncharacterized protein</fullName>
    </submittedName>
</protein>
<dbReference type="SUPFAM" id="SSF50891">
    <property type="entry name" value="Cyclophilin-like"/>
    <property type="match status" value="1"/>
</dbReference>
<accession>A0A4Z1E0Y7</accession>
<keyword evidence="2" id="KW-1133">Transmembrane helix</keyword>
<organism evidence="3 4">
    <name type="scientific">Serinibacter arcticus</name>
    <dbReference type="NCBI Taxonomy" id="1655435"/>
    <lineage>
        <taxon>Bacteria</taxon>
        <taxon>Bacillati</taxon>
        <taxon>Actinomycetota</taxon>
        <taxon>Actinomycetes</taxon>
        <taxon>Micrococcales</taxon>
        <taxon>Beutenbergiaceae</taxon>
        <taxon>Serinibacter</taxon>
    </lineage>
</organism>
<feature type="region of interest" description="Disordered" evidence="1">
    <location>
        <begin position="1"/>
        <end position="26"/>
    </location>
</feature>
<sequence>MTGRQAREAERRRAARSRARHDRAEKVRRERRIVAIVLVIGLVLALAATGLVLTNQSAADGAVPPADAAAWNHGVFGTVVQGLETLRSVGAVGIDTGATDGRPATDVIIEKAVIS</sequence>
<dbReference type="EMBL" id="RHPJ01000003">
    <property type="protein sequence ID" value="TGO04748.1"/>
    <property type="molecule type" value="Genomic_DNA"/>
</dbReference>
<keyword evidence="2" id="KW-0812">Transmembrane</keyword>
<feature type="transmembrane region" description="Helical" evidence="2">
    <location>
        <begin position="33"/>
        <end position="53"/>
    </location>
</feature>
<gene>
    <name evidence="3" type="ORF">SERN_2341</name>
</gene>
<comment type="caution">
    <text evidence="3">The sequence shown here is derived from an EMBL/GenBank/DDBJ whole genome shotgun (WGS) entry which is preliminary data.</text>
</comment>
<dbReference type="RefSeq" id="WP_233251648.1">
    <property type="nucleotide sequence ID" value="NZ_RHPJ01000003.1"/>
</dbReference>
<proteinExistence type="predicted"/>
<dbReference type="AlphaFoldDB" id="A0A4Z1E0Y7"/>
<dbReference type="Gene3D" id="2.40.100.10">
    <property type="entry name" value="Cyclophilin-like"/>
    <property type="match status" value="1"/>
</dbReference>
<evidence type="ECO:0000313" key="4">
    <source>
        <dbReference type="Proteomes" id="UP000297318"/>
    </source>
</evidence>
<reference evidence="3 4" key="1">
    <citation type="submission" date="2018-11" db="EMBL/GenBank/DDBJ databases">
        <title>Complete genome sequencing of the Actinobacteria Serinibacter sp. K3-2.</title>
        <authorList>
            <person name="Rakitin A.L."/>
            <person name="Beletsky A.V."/>
            <person name="Mardanov A.V."/>
            <person name="Ravin N.V."/>
            <person name="Gromova A.S."/>
            <person name="Filippova S.N."/>
            <person name="Gal'Chenko V.F."/>
        </authorList>
    </citation>
    <scope>NUCLEOTIDE SEQUENCE [LARGE SCALE GENOMIC DNA]</scope>
    <source>
        <strain evidence="3 4">K3-2</strain>
    </source>
</reference>
<name>A0A4Z1E0Y7_9MICO</name>
<keyword evidence="4" id="KW-1185">Reference proteome</keyword>
<keyword evidence="2" id="KW-0472">Membrane</keyword>